<dbReference type="InterPro" id="IPR036868">
    <property type="entry name" value="TusA-like_sf"/>
</dbReference>
<dbReference type="InterPro" id="IPR001455">
    <property type="entry name" value="TusA-like"/>
</dbReference>
<sequence>MKEVDARGLSCPEPLMLTAEALKGASEPVKVLVTEPHQKTNVEKYAKDHGKKSTAVEKDGYFEVVIE</sequence>
<dbReference type="OrthoDB" id="9797352at2"/>
<reference evidence="2" key="2">
    <citation type="submission" date="2021-09" db="EMBL/GenBank/DDBJ databases">
        <authorList>
            <person name="Gilroy R."/>
        </authorList>
    </citation>
    <scope>NUCLEOTIDE SEQUENCE</scope>
    <source>
        <strain evidence="2">USAMLcec4-12693</strain>
    </source>
</reference>
<dbReference type="Pfam" id="PF01206">
    <property type="entry name" value="TusA"/>
    <property type="match status" value="1"/>
</dbReference>
<dbReference type="Gene3D" id="3.30.110.40">
    <property type="entry name" value="TusA-like domain"/>
    <property type="match status" value="1"/>
</dbReference>
<dbReference type="EMBL" id="DYXE01000093">
    <property type="protein sequence ID" value="HJH50958.1"/>
    <property type="molecule type" value="Genomic_DNA"/>
</dbReference>
<feature type="domain" description="UPF0033" evidence="1">
    <location>
        <begin position="2"/>
        <end position="67"/>
    </location>
</feature>
<name>A0A9D3AKL4_9FIRM</name>
<evidence type="ECO:0000313" key="2">
    <source>
        <dbReference type="EMBL" id="HJH50958.1"/>
    </source>
</evidence>
<evidence type="ECO:0000313" key="3">
    <source>
        <dbReference type="Proteomes" id="UP000813420"/>
    </source>
</evidence>
<dbReference type="AlphaFoldDB" id="A0A9D3AKL4"/>
<proteinExistence type="predicted"/>
<accession>A0A9D3AKL4</accession>
<evidence type="ECO:0000259" key="1">
    <source>
        <dbReference type="Pfam" id="PF01206"/>
    </source>
</evidence>
<dbReference type="RefSeq" id="WP_070087955.1">
    <property type="nucleotide sequence ID" value="NZ_CABMJS010000007.1"/>
</dbReference>
<reference evidence="2" key="1">
    <citation type="journal article" date="2021" name="PeerJ">
        <title>Extensive microbial diversity within the chicken gut microbiome revealed by metagenomics and culture.</title>
        <authorList>
            <person name="Gilroy R."/>
            <person name="Ravi A."/>
            <person name="Getino M."/>
            <person name="Pursley I."/>
            <person name="Horton D.L."/>
            <person name="Alikhan N.F."/>
            <person name="Baker D."/>
            <person name="Gharbi K."/>
            <person name="Hall N."/>
            <person name="Watson M."/>
            <person name="Adriaenssens E.M."/>
            <person name="Foster-Nyarko E."/>
            <person name="Jarju S."/>
            <person name="Secka A."/>
            <person name="Antonio M."/>
            <person name="Oren A."/>
            <person name="Chaudhuri R.R."/>
            <person name="La Ragione R."/>
            <person name="Hildebrand F."/>
            <person name="Pallen M.J."/>
        </authorList>
    </citation>
    <scope>NUCLEOTIDE SEQUENCE</scope>
    <source>
        <strain evidence="2">USAMLcec4-12693</strain>
    </source>
</reference>
<dbReference type="Proteomes" id="UP000813420">
    <property type="component" value="Unassembled WGS sequence"/>
</dbReference>
<comment type="caution">
    <text evidence="2">The sequence shown here is derived from an EMBL/GenBank/DDBJ whole genome shotgun (WGS) entry which is preliminary data.</text>
</comment>
<organism evidence="2 3">
    <name type="scientific">Merdimonas faecis</name>
    <dbReference type="NCBI Taxonomy" id="1653435"/>
    <lineage>
        <taxon>Bacteria</taxon>
        <taxon>Bacillati</taxon>
        <taxon>Bacillota</taxon>
        <taxon>Clostridia</taxon>
        <taxon>Lachnospirales</taxon>
        <taxon>Lachnospiraceae</taxon>
        <taxon>Merdimonas</taxon>
    </lineage>
</organism>
<dbReference type="SUPFAM" id="SSF64307">
    <property type="entry name" value="SirA-like"/>
    <property type="match status" value="1"/>
</dbReference>
<protein>
    <submittedName>
        <fullName evidence="2">Sulfurtransferase TusA family protein</fullName>
    </submittedName>
</protein>
<gene>
    <name evidence="2" type="ORF">K8V39_11955</name>
</gene>